<keyword evidence="1" id="KW-0732">Signal</keyword>
<evidence type="ECO:0008006" key="4">
    <source>
        <dbReference type="Google" id="ProtNLM"/>
    </source>
</evidence>
<reference evidence="2 3" key="1">
    <citation type="submission" date="2023-02" db="EMBL/GenBank/DDBJ databases">
        <title>Description and genomic characterization of Microbulbifer bruguierae sp. nov., isolated from the sediment of mangrove plant Bruguiera sexangula.</title>
        <authorList>
            <person name="Long M."/>
        </authorList>
    </citation>
    <scope>NUCLEOTIDE SEQUENCE [LARGE SCALE GENOMIC DNA]</scope>
    <source>
        <strain evidence="2 3">H12</strain>
    </source>
</reference>
<organism evidence="2 3">
    <name type="scientific">Microbulbifer bruguierae</name>
    <dbReference type="NCBI Taxonomy" id="3029061"/>
    <lineage>
        <taxon>Bacteria</taxon>
        <taxon>Pseudomonadati</taxon>
        <taxon>Pseudomonadota</taxon>
        <taxon>Gammaproteobacteria</taxon>
        <taxon>Cellvibrionales</taxon>
        <taxon>Microbulbiferaceae</taxon>
        <taxon>Microbulbifer</taxon>
    </lineage>
</organism>
<dbReference type="RefSeq" id="WP_280319314.1">
    <property type="nucleotide sequence ID" value="NZ_CP118605.1"/>
</dbReference>
<proteinExistence type="predicted"/>
<feature type="chain" id="PRO_5046212180" description="Outer membrane protein beta-barrel domain-containing protein" evidence="1">
    <location>
        <begin position="19"/>
        <end position="162"/>
    </location>
</feature>
<feature type="signal peptide" evidence="1">
    <location>
        <begin position="1"/>
        <end position="18"/>
    </location>
</feature>
<evidence type="ECO:0000313" key="2">
    <source>
        <dbReference type="EMBL" id="WGL16027.1"/>
    </source>
</evidence>
<evidence type="ECO:0000313" key="3">
    <source>
        <dbReference type="Proteomes" id="UP001236500"/>
    </source>
</evidence>
<evidence type="ECO:0000256" key="1">
    <source>
        <dbReference type="SAM" id="SignalP"/>
    </source>
</evidence>
<keyword evidence="3" id="KW-1185">Reference proteome</keyword>
<gene>
    <name evidence="2" type="ORF">PVT68_14775</name>
</gene>
<dbReference type="Proteomes" id="UP001236500">
    <property type="component" value="Chromosome"/>
</dbReference>
<accession>A0ABY8ND82</accession>
<sequence>MKSVFAIFLVAVCINAIAQESHDEDKKNNKIEYNVKFGSSPFTGILGLEIQKNKWAIGFGTPLSVSLKRYFREDENSPYLGVYLYDRTQDDFDDYEEGIYFQERQRKSYGIGGGYQWLWKSGWNLSLGGSVGDVKETYSRGSMEMTKREYDLYLDLNVGFKF</sequence>
<name>A0ABY8ND82_9GAMM</name>
<protein>
    <recommendedName>
        <fullName evidence="4">Outer membrane protein beta-barrel domain-containing protein</fullName>
    </recommendedName>
</protein>
<dbReference type="EMBL" id="CP118605">
    <property type="protein sequence ID" value="WGL16027.1"/>
    <property type="molecule type" value="Genomic_DNA"/>
</dbReference>